<keyword evidence="5" id="KW-0862">Zinc</keyword>
<sequence length="364" mass="41224">MKKLLVITSKPNEEIIEKENNLKTTNKPYTRQKKILDKLQSTFPDQTFMVRDDSISDMRKYLNECCIVDEQYLEFLENAYTNFVNNGENPEYISPYDGGLINYHFSKKNIMVPSDLPYYLQCGIYGDDLCTSIFSYTYESSLKSTINCIAASEILSNNSLNEIFKKYIGNDIIYCLNVFPGHHATHCSYSGYCFLNNAAICAQLLSQTHDLVAILDLDFHHGDGTQKIFYKNNCILTISIHGDPNNNYPFYSGYENEHGKYEAVGYNINYALKNGCGKDEYIKTLTDALSIINRYKIDVLVIAFGADTCMNDPEGNFGLGIDDYLLVGQLIKSQINVPMVVTQEGGYCMDVVDMVVTNFLNGLL</sequence>
<dbReference type="GO" id="GO:0046872">
    <property type="term" value="F:metal ion binding"/>
    <property type="evidence" value="ECO:0007669"/>
    <property type="project" value="UniProtKB-KW"/>
</dbReference>
<dbReference type="SUPFAM" id="SSF52768">
    <property type="entry name" value="Arginase/deacetylase"/>
    <property type="match status" value="1"/>
</dbReference>
<comment type="cofactor">
    <cofactor evidence="1">
        <name>Zn(2+)</name>
        <dbReference type="ChEBI" id="CHEBI:29105"/>
    </cofactor>
</comment>
<dbReference type="PANTHER" id="PTHR10625">
    <property type="entry name" value="HISTONE DEACETYLASE HDAC1-RELATED"/>
    <property type="match status" value="1"/>
</dbReference>
<keyword evidence="3" id="KW-0479">Metal-binding</keyword>
<dbReference type="Pfam" id="PF00850">
    <property type="entry name" value="Hist_deacetyl"/>
    <property type="match status" value="1"/>
</dbReference>
<dbReference type="Gene3D" id="3.40.800.20">
    <property type="entry name" value="Histone deacetylase domain"/>
    <property type="match status" value="1"/>
</dbReference>
<dbReference type="GO" id="GO:0016787">
    <property type="term" value="F:hydrolase activity"/>
    <property type="evidence" value="ECO:0007669"/>
    <property type="project" value="UniProtKB-KW"/>
</dbReference>
<feature type="domain" description="Histone deacetylase" evidence="6">
    <location>
        <begin position="69"/>
        <end position="362"/>
    </location>
</feature>
<evidence type="ECO:0000256" key="2">
    <source>
        <dbReference type="ARBA" id="ARBA00005947"/>
    </source>
</evidence>
<proteinExistence type="inferred from homology"/>
<evidence type="ECO:0000313" key="7">
    <source>
        <dbReference type="EMBL" id="AYV85400.1"/>
    </source>
</evidence>
<organism evidence="7">
    <name type="scientific">Satyrvirus sp</name>
    <dbReference type="NCBI Taxonomy" id="2487771"/>
    <lineage>
        <taxon>Viruses</taxon>
        <taxon>Varidnaviria</taxon>
        <taxon>Bamfordvirae</taxon>
        <taxon>Nucleocytoviricota</taxon>
        <taxon>Megaviricetes</taxon>
        <taxon>Imitervirales</taxon>
        <taxon>Mimiviridae</taxon>
        <taxon>Megamimivirinae</taxon>
    </lineage>
</organism>
<evidence type="ECO:0000256" key="3">
    <source>
        <dbReference type="ARBA" id="ARBA00022723"/>
    </source>
</evidence>
<dbReference type="PANTHER" id="PTHR10625:SF17">
    <property type="entry name" value="HISTONE DEACETYLASE 8"/>
    <property type="match status" value="1"/>
</dbReference>
<evidence type="ECO:0000256" key="1">
    <source>
        <dbReference type="ARBA" id="ARBA00001947"/>
    </source>
</evidence>
<reference evidence="7" key="1">
    <citation type="submission" date="2018-10" db="EMBL/GenBank/DDBJ databases">
        <title>Hidden diversity of soil giant viruses.</title>
        <authorList>
            <person name="Schulz F."/>
            <person name="Alteio L."/>
            <person name="Goudeau D."/>
            <person name="Ryan E.M."/>
            <person name="Malmstrom R.R."/>
            <person name="Blanchard J."/>
            <person name="Woyke T."/>
        </authorList>
    </citation>
    <scope>NUCLEOTIDE SEQUENCE</scope>
    <source>
        <strain evidence="7">SAV1</strain>
    </source>
</reference>
<evidence type="ECO:0000256" key="4">
    <source>
        <dbReference type="ARBA" id="ARBA00022801"/>
    </source>
</evidence>
<dbReference type="GO" id="GO:0040029">
    <property type="term" value="P:epigenetic regulation of gene expression"/>
    <property type="evidence" value="ECO:0007669"/>
    <property type="project" value="TreeGrafter"/>
</dbReference>
<evidence type="ECO:0000259" key="6">
    <source>
        <dbReference type="Pfam" id="PF00850"/>
    </source>
</evidence>
<dbReference type="InterPro" id="IPR037138">
    <property type="entry name" value="His_deacetylse_dom_sf"/>
</dbReference>
<dbReference type="InterPro" id="IPR023801">
    <property type="entry name" value="His_deacetylse_dom"/>
</dbReference>
<dbReference type="EMBL" id="MK072450">
    <property type="protein sequence ID" value="AYV85400.1"/>
    <property type="molecule type" value="Genomic_DNA"/>
</dbReference>
<evidence type="ECO:0000256" key="5">
    <source>
        <dbReference type="ARBA" id="ARBA00022833"/>
    </source>
</evidence>
<dbReference type="GO" id="GO:0004407">
    <property type="term" value="F:histone deacetylase activity"/>
    <property type="evidence" value="ECO:0007669"/>
    <property type="project" value="TreeGrafter"/>
</dbReference>
<dbReference type="InterPro" id="IPR000286">
    <property type="entry name" value="HDACs"/>
</dbReference>
<dbReference type="InterPro" id="IPR023696">
    <property type="entry name" value="Ureohydrolase_dom_sf"/>
</dbReference>
<comment type="similarity">
    <text evidence="2">Belongs to the histone deacetylase family.</text>
</comment>
<accession>A0A3G5ADZ8</accession>
<gene>
    <name evidence="7" type="ORF">Satyrvirus14_16</name>
</gene>
<protein>
    <submittedName>
        <fullName evidence="7">Acetylpolyamine aminohydrolase</fullName>
    </submittedName>
</protein>
<keyword evidence="4 7" id="KW-0378">Hydrolase</keyword>
<name>A0A3G5ADZ8_9VIRU</name>
<dbReference type="PRINTS" id="PR01270">
    <property type="entry name" value="HDASUPER"/>
</dbReference>